<comment type="caution">
    <text evidence="4">The sequence shown here is derived from an EMBL/GenBank/DDBJ whole genome shotgun (WGS) entry which is preliminary data.</text>
</comment>
<protein>
    <recommendedName>
        <fullName evidence="6">Tat pathway signal sequence</fullName>
    </recommendedName>
</protein>
<accession>A0A2U3E4G4</accession>
<comment type="pathway">
    <text evidence="1">Mycotoxin biosynthesis.</text>
</comment>
<evidence type="ECO:0000313" key="5">
    <source>
        <dbReference type="Proteomes" id="UP000245956"/>
    </source>
</evidence>
<dbReference type="AlphaFoldDB" id="A0A2U3E4G4"/>
<dbReference type="PANTHER" id="PTHR33365">
    <property type="entry name" value="YALI0B05434P"/>
    <property type="match status" value="1"/>
</dbReference>
<feature type="transmembrane region" description="Helical" evidence="3">
    <location>
        <begin position="40"/>
        <end position="65"/>
    </location>
</feature>
<evidence type="ECO:0000256" key="3">
    <source>
        <dbReference type="SAM" id="Phobius"/>
    </source>
</evidence>
<evidence type="ECO:0008006" key="6">
    <source>
        <dbReference type="Google" id="ProtNLM"/>
    </source>
</evidence>
<evidence type="ECO:0000256" key="2">
    <source>
        <dbReference type="ARBA" id="ARBA00035112"/>
    </source>
</evidence>
<evidence type="ECO:0000256" key="1">
    <source>
        <dbReference type="ARBA" id="ARBA00004685"/>
    </source>
</evidence>
<name>A0A2U3E4G4_PURLI</name>
<keyword evidence="3" id="KW-0812">Transmembrane</keyword>
<proteinExistence type="inferred from homology"/>
<keyword evidence="3" id="KW-0472">Membrane</keyword>
<dbReference type="EMBL" id="LCWV01000012">
    <property type="protein sequence ID" value="PWI69364.1"/>
    <property type="molecule type" value="Genomic_DNA"/>
</dbReference>
<evidence type="ECO:0000313" key="4">
    <source>
        <dbReference type="EMBL" id="PWI69364.1"/>
    </source>
</evidence>
<dbReference type="GO" id="GO:0043386">
    <property type="term" value="P:mycotoxin biosynthetic process"/>
    <property type="evidence" value="ECO:0007669"/>
    <property type="project" value="InterPro"/>
</dbReference>
<keyword evidence="3" id="KW-1133">Transmembrane helix</keyword>
<gene>
    <name evidence="4" type="ORF">PCL_01011</name>
</gene>
<dbReference type="PANTHER" id="PTHR33365:SF4">
    <property type="entry name" value="CYCLOCHLOROTINE BIOSYNTHESIS PROTEIN O"/>
    <property type="match status" value="1"/>
</dbReference>
<dbReference type="Proteomes" id="UP000245956">
    <property type="component" value="Unassembled WGS sequence"/>
</dbReference>
<dbReference type="InterPro" id="IPR021765">
    <property type="entry name" value="UstYa-like"/>
</dbReference>
<organism evidence="4 5">
    <name type="scientific">Purpureocillium lilacinum</name>
    <name type="common">Paecilomyces lilacinus</name>
    <dbReference type="NCBI Taxonomy" id="33203"/>
    <lineage>
        <taxon>Eukaryota</taxon>
        <taxon>Fungi</taxon>
        <taxon>Dikarya</taxon>
        <taxon>Ascomycota</taxon>
        <taxon>Pezizomycotina</taxon>
        <taxon>Sordariomycetes</taxon>
        <taxon>Hypocreomycetidae</taxon>
        <taxon>Hypocreales</taxon>
        <taxon>Ophiocordycipitaceae</taxon>
        <taxon>Purpureocillium</taxon>
    </lineage>
</organism>
<sequence>MPLSDEAEDEKLLVREGSAFLERQCPGCHRPYHRREHSQATTAILCMLTSTIAAIMASVVTAYIYQGSSQGYHDPTLQLYSPANHLVEYNTLKFNRSRGDDKTPFQGWPTDEIDQTWADAYVPGILSTVDPHTASQLPEQTERLPLQGREDEYVVTLDAFHQMHCLDVVRMALYRDRYDKHFYYPNGTVDYCKWLHVGMPSLKSPLPLQSLMAGGLSRRVRELADPSPYPDHCLDQVRQALMCQADVSVVYYAWSNITQGMRPRVDNLHTCRNWTEILEWAAERGVEATNWHPSRRVVEGADGTFTIEQGRNHALDGQGECNGI</sequence>
<comment type="similarity">
    <text evidence="2">Belongs to the ustYa family.</text>
</comment>
<dbReference type="Pfam" id="PF11807">
    <property type="entry name" value="UstYa"/>
    <property type="match status" value="2"/>
</dbReference>
<reference evidence="4 5" key="1">
    <citation type="journal article" date="2016" name="Front. Microbiol.">
        <title>Genome and transcriptome sequences reveal the specific parasitism of the nematophagous Purpureocillium lilacinum 36-1.</title>
        <authorList>
            <person name="Xie J."/>
            <person name="Li S."/>
            <person name="Mo C."/>
            <person name="Xiao X."/>
            <person name="Peng D."/>
            <person name="Wang G."/>
            <person name="Xiao Y."/>
        </authorList>
    </citation>
    <scope>NUCLEOTIDE SEQUENCE [LARGE SCALE GENOMIC DNA]</scope>
    <source>
        <strain evidence="4 5">36-1</strain>
    </source>
</reference>